<evidence type="ECO:0000256" key="1">
    <source>
        <dbReference type="ARBA" id="ARBA00006082"/>
    </source>
</evidence>
<dbReference type="InterPro" id="IPR002099">
    <property type="entry name" value="MutL/Mlh/PMS"/>
</dbReference>
<dbReference type="GO" id="GO:0005524">
    <property type="term" value="F:ATP binding"/>
    <property type="evidence" value="ECO:0007669"/>
    <property type="project" value="InterPro"/>
</dbReference>
<comment type="caution">
    <text evidence="7">The sequence shown here is derived from an EMBL/GenBank/DDBJ whole genome shotgun (WGS) entry which is preliminary data.</text>
</comment>
<evidence type="ECO:0000259" key="6">
    <source>
        <dbReference type="SMART" id="SM01340"/>
    </source>
</evidence>
<dbReference type="Gene3D" id="3.30.230.10">
    <property type="match status" value="1"/>
</dbReference>
<dbReference type="InterPro" id="IPR020667">
    <property type="entry name" value="DNA_mismatch_repair_MutL"/>
</dbReference>
<dbReference type="Pfam" id="PF01119">
    <property type="entry name" value="DNA_mis_repair"/>
    <property type="match status" value="1"/>
</dbReference>
<evidence type="ECO:0000259" key="5">
    <source>
        <dbReference type="SMART" id="SM00853"/>
    </source>
</evidence>
<dbReference type="CDD" id="cd00782">
    <property type="entry name" value="MutL_Trans"/>
    <property type="match status" value="1"/>
</dbReference>
<accession>A0A2M7X427</accession>
<name>A0A2M7X427_UNCKA</name>
<dbReference type="PANTHER" id="PTHR10073">
    <property type="entry name" value="DNA MISMATCH REPAIR PROTEIN MLH, PMS, MUTL"/>
    <property type="match status" value="1"/>
</dbReference>
<dbReference type="HAMAP" id="MF_00149">
    <property type="entry name" value="DNA_mis_repair"/>
    <property type="match status" value="1"/>
</dbReference>
<dbReference type="InterPro" id="IPR042120">
    <property type="entry name" value="MutL_C_dimsub"/>
</dbReference>
<dbReference type="EMBL" id="PFWZ01000047">
    <property type="protein sequence ID" value="PJA40934.1"/>
    <property type="molecule type" value="Genomic_DNA"/>
</dbReference>
<dbReference type="Pfam" id="PF13589">
    <property type="entry name" value="HATPase_c_3"/>
    <property type="match status" value="1"/>
</dbReference>
<dbReference type="GO" id="GO:0140664">
    <property type="term" value="F:ATP-dependent DNA damage sensor activity"/>
    <property type="evidence" value="ECO:0007669"/>
    <property type="project" value="InterPro"/>
</dbReference>
<dbReference type="AlphaFoldDB" id="A0A2M7X427"/>
<dbReference type="GO" id="GO:0006298">
    <property type="term" value="P:mismatch repair"/>
    <property type="evidence" value="ECO:0007669"/>
    <property type="project" value="UniProtKB-UniRule"/>
</dbReference>
<organism evidence="7 8">
    <name type="scientific">candidate division WWE3 bacterium CG_4_9_14_3_um_filter_39_7</name>
    <dbReference type="NCBI Taxonomy" id="1975080"/>
    <lineage>
        <taxon>Bacteria</taxon>
        <taxon>Katanobacteria</taxon>
    </lineage>
</organism>
<dbReference type="InterPro" id="IPR042121">
    <property type="entry name" value="MutL_C_regsub"/>
</dbReference>
<dbReference type="Gene3D" id="3.30.1370.100">
    <property type="entry name" value="MutL, C-terminal domain, regulatory subdomain"/>
    <property type="match status" value="1"/>
</dbReference>
<reference evidence="8" key="1">
    <citation type="submission" date="2017-09" db="EMBL/GenBank/DDBJ databases">
        <title>Depth-based differentiation of microbial function through sediment-hosted aquifers and enrichment of novel symbionts in the deep terrestrial subsurface.</title>
        <authorList>
            <person name="Probst A.J."/>
            <person name="Ladd B."/>
            <person name="Jarett J.K."/>
            <person name="Geller-Mcgrath D.E."/>
            <person name="Sieber C.M.K."/>
            <person name="Emerson J.B."/>
            <person name="Anantharaman K."/>
            <person name="Thomas B.C."/>
            <person name="Malmstrom R."/>
            <person name="Stieglmeier M."/>
            <person name="Klingl A."/>
            <person name="Woyke T."/>
            <person name="Ryan C.M."/>
            <person name="Banfield J.F."/>
        </authorList>
    </citation>
    <scope>NUCLEOTIDE SEQUENCE [LARGE SCALE GENOMIC DNA]</scope>
</reference>
<dbReference type="NCBIfam" id="TIGR00585">
    <property type="entry name" value="mutl"/>
    <property type="match status" value="1"/>
</dbReference>
<evidence type="ECO:0000313" key="7">
    <source>
        <dbReference type="EMBL" id="PJA40934.1"/>
    </source>
</evidence>
<dbReference type="SMART" id="SM00853">
    <property type="entry name" value="MutL_C"/>
    <property type="match status" value="1"/>
</dbReference>
<dbReference type="InterPro" id="IPR014762">
    <property type="entry name" value="DNA_mismatch_repair_CS"/>
</dbReference>
<evidence type="ECO:0000256" key="3">
    <source>
        <dbReference type="ARBA" id="ARBA00023204"/>
    </source>
</evidence>
<dbReference type="SUPFAM" id="SSF54211">
    <property type="entry name" value="Ribosomal protein S5 domain 2-like"/>
    <property type="match status" value="1"/>
</dbReference>
<dbReference type="Pfam" id="PF08676">
    <property type="entry name" value="MutL_C"/>
    <property type="match status" value="1"/>
</dbReference>
<dbReference type="GO" id="GO:0032300">
    <property type="term" value="C:mismatch repair complex"/>
    <property type="evidence" value="ECO:0007669"/>
    <property type="project" value="InterPro"/>
</dbReference>
<dbReference type="InterPro" id="IPR020568">
    <property type="entry name" value="Ribosomal_Su5_D2-typ_SF"/>
</dbReference>
<keyword evidence="3 4" id="KW-0234">DNA repair</keyword>
<evidence type="ECO:0000313" key="8">
    <source>
        <dbReference type="Proteomes" id="UP000231195"/>
    </source>
</evidence>
<feature type="domain" description="MutL C-terminal dimerisation" evidence="5">
    <location>
        <begin position="419"/>
        <end position="568"/>
    </location>
</feature>
<dbReference type="InterPro" id="IPR038973">
    <property type="entry name" value="MutL/Mlh/Pms-like"/>
</dbReference>
<dbReference type="Gene3D" id="3.30.565.10">
    <property type="entry name" value="Histidine kinase-like ATPase, C-terminal domain"/>
    <property type="match status" value="1"/>
</dbReference>
<dbReference type="FunFam" id="3.30.565.10:FF:000003">
    <property type="entry name" value="DNA mismatch repair endonuclease MutL"/>
    <property type="match status" value="1"/>
</dbReference>
<dbReference type="GO" id="GO:0030983">
    <property type="term" value="F:mismatched DNA binding"/>
    <property type="evidence" value="ECO:0007669"/>
    <property type="project" value="InterPro"/>
</dbReference>
<dbReference type="InterPro" id="IPR013507">
    <property type="entry name" value="DNA_mismatch_S5_2-like"/>
</dbReference>
<gene>
    <name evidence="4" type="primary">mutL</name>
    <name evidence="7" type="ORF">CO179_01010</name>
</gene>
<proteinExistence type="inferred from homology"/>
<dbReference type="PANTHER" id="PTHR10073:SF12">
    <property type="entry name" value="DNA MISMATCH REPAIR PROTEIN MLH1"/>
    <property type="match status" value="1"/>
</dbReference>
<dbReference type="SUPFAM" id="SSF55874">
    <property type="entry name" value="ATPase domain of HSP90 chaperone/DNA topoisomerase II/histidine kinase"/>
    <property type="match status" value="1"/>
</dbReference>
<dbReference type="InterPro" id="IPR037198">
    <property type="entry name" value="MutL_C_sf"/>
</dbReference>
<dbReference type="SUPFAM" id="SSF118116">
    <property type="entry name" value="DNA mismatch repair protein MutL"/>
    <property type="match status" value="1"/>
</dbReference>
<dbReference type="InterPro" id="IPR036890">
    <property type="entry name" value="HATPase_C_sf"/>
</dbReference>
<sequence>MADSLVEISKLSDDAVNKIAAGEVVERPSSVVKELVENAIDAGATKVDVYLEEGGRRTIRVVDNGGGIPKDQLDHAVTRHFTSKISTIDDLSNIHSYGFRGEALASIASVSDFSIASRVKGEDEGWKLVISDGSEDLIPHGMPVGTEVSVQNLFKHIPARQKFLKQDSTEASHVLLYLQQIALVTPSVAISLHKDGKKTFSTVGSSSSIDLLAAVVGKELAERMVPVDLEEPHIKVSGWVGEAGTGISSRPKQYIFVNKRPVDHRSIYAAVQQGYASIIGRHEKPQFVIMVEVPPHIVDVNVHPQKREVRFIEESFIFQKVKQAVGLAVMGQRSESRVVSDDFSGATSKDTISQMSHQPFIDQRGAIDSSLSFGRKDSFIPSFGQNKSRGYGFSDQQSKHIQDSVKGLTPIESSIETFPTYQLMNLFIVEDHGEFIEVFDQHAVHERVLYEQFSQQYISKKSTIKAQPLLTPREISLEQVEDGVKRELCNSLRSIGFVFDEKDEVFYVTAIPVSFVSISLERFISEVAHDLLVSTEVGVSEVKEIDNQTHRRLAIMSCRGAIKSGDPLSEFEVRELIKQFHATQNNMTCPHGRPVRFRLEKEEMMKWFKR</sequence>
<protein>
    <recommendedName>
        <fullName evidence="4">DNA mismatch repair protein MutL</fullName>
    </recommendedName>
</protein>
<dbReference type="InterPro" id="IPR014721">
    <property type="entry name" value="Ribsml_uS5_D2-typ_fold_subgr"/>
</dbReference>
<dbReference type="Gene3D" id="3.30.1540.20">
    <property type="entry name" value="MutL, C-terminal domain, dimerisation subdomain"/>
    <property type="match status" value="1"/>
</dbReference>
<comment type="similarity">
    <text evidence="1 4">Belongs to the DNA mismatch repair MutL/HexB family.</text>
</comment>
<dbReference type="Proteomes" id="UP000231195">
    <property type="component" value="Unassembled WGS sequence"/>
</dbReference>
<dbReference type="GO" id="GO:0016887">
    <property type="term" value="F:ATP hydrolysis activity"/>
    <property type="evidence" value="ECO:0007669"/>
    <property type="project" value="InterPro"/>
</dbReference>
<dbReference type="InterPro" id="IPR014790">
    <property type="entry name" value="MutL_C"/>
</dbReference>
<evidence type="ECO:0000256" key="2">
    <source>
        <dbReference type="ARBA" id="ARBA00022763"/>
    </source>
</evidence>
<comment type="function">
    <text evidence="4">This protein is involved in the repair of mismatches in DNA. It is required for dam-dependent methyl-directed DNA mismatch repair. May act as a 'molecular matchmaker', a protein that promotes the formation of a stable complex between two or more DNA-binding proteins in an ATP-dependent manner without itself being part of a final effector complex.</text>
</comment>
<keyword evidence="2 4" id="KW-0227">DNA damage</keyword>
<dbReference type="SMART" id="SM01340">
    <property type="entry name" value="DNA_mis_repair"/>
    <property type="match status" value="1"/>
</dbReference>
<evidence type="ECO:0000256" key="4">
    <source>
        <dbReference type="HAMAP-Rule" id="MF_00149"/>
    </source>
</evidence>
<feature type="domain" description="DNA mismatch repair protein S5" evidence="6">
    <location>
        <begin position="212"/>
        <end position="330"/>
    </location>
</feature>
<dbReference type="PROSITE" id="PS00058">
    <property type="entry name" value="DNA_MISMATCH_REPAIR_1"/>
    <property type="match status" value="1"/>
</dbReference>
<dbReference type="CDD" id="cd16926">
    <property type="entry name" value="HATPase_MutL-MLH-PMS-like"/>
    <property type="match status" value="1"/>
</dbReference>